<protein>
    <submittedName>
        <fullName evidence="3">Transposase</fullName>
    </submittedName>
</protein>
<dbReference type="AlphaFoldDB" id="E6W5R3"/>
<feature type="coiled-coil region" evidence="1">
    <location>
        <begin position="327"/>
        <end position="354"/>
    </location>
</feature>
<dbReference type="InParanoid" id="E6W5R3"/>
<dbReference type="HOGENOM" id="CLU_041125_5_1_0"/>
<reference evidence="3 4" key="1">
    <citation type="submission" date="2010-12" db="EMBL/GenBank/DDBJ databases">
        <title>Complete sequence of Desulfurispirillum indicum S5.</title>
        <authorList>
            <consortium name="US DOE Joint Genome Institute"/>
            <person name="Lucas S."/>
            <person name="Copeland A."/>
            <person name="Lapidus A."/>
            <person name="Cheng J.-F."/>
            <person name="Goodwin L."/>
            <person name="Pitluck S."/>
            <person name="Chertkov O."/>
            <person name="Held B."/>
            <person name="Detter J.C."/>
            <person name="Han C."/>
            <person name="Tapia R."/>
            <person name="Land M."/>
            <person name="Hauser L."/>
            <person name="Kyrpides N."/>
            <person name="Ivanova N."/>
            <person name="Mikhailova N."/>
            <person name="Haggblom M."/>
            <person name="Rauschenbach I."/>
            <person name="Bini E."/>
            <person name="Woyke T."/>
        </authorList>
    </citation>
    <scope>NUCLEOTIDE SEQUENCE [LARGE SCALE GENOMIC DNA]</scope>
    <source>
        <strain evidence="4">ATCC BAA-1389 / DSM 22839 / S5</strain>
    </source>
</reference>
<dbReference type="RefSeq" id="WP_013507069.1">
    <property type="nucleotide sequence ID" value="NC_014836.1"/>
</dbReference>
<dbReference type="eggNOG" id="COG3335">
    <property type="taxonomic scope" value="Bacteria"/>
</dbReference>
<dbReference type="SUPFAM" id="SSF46689">
    <property type="entry name" value="Homeodomain-like"/>
    <property type="match status" value="1"/>
</dbReference>
<feature type="domain" description="Tc1-like transposase DDE" evidence="2">
    <location>
        <begin position="187"/>
        <end position="338"/>
    </location>
</feature>
<dbReference type="Pfam" id="PF13358">
    <property type="entry name" value="DDE_3"/>
    <property type="match status" value="1"/>
</dbReference>
<gene>
    <name evidence="3" type="ordered locus">Selin_2484</name>
</gene>
<evidence type="ECO:0000313" key="3">
    <source>
        <dbReference type="EMBL" id="ADU67198.1"/>
    </source>
</evidence>
<dbReference type="OrthoDB" id="165456at2"/>
<dbReference type="EMBL" id="CP002432">
    <property type="protein sequence ID" value="ADU67198.1"/>
    <property type="molecule type" value="Genomic_DNA"/>
</dbReference>
<sequence>MKKYIVTLTKEEREELLSITSKGKHESQKVINALILLDVDEGAHQQNRVKNEDIARVLNISMRKIDRVKRRFVEEGFEKSLGKRKPEREYKRKADGELEAHLIALSCSEPPEGFSRWTLRLLADKAVELNYIESISHESVRRILKKNELKPWKQKAWVIPPQNSGSFVANMEKILDVYKRPYDPLRPVVCMDESPKQLIAETRKPIPASPGQPERYDYEYRRCGVSNIFIASEPLCGKRLVSVTSRRTKRDWAQFLEKIAKHYCHAELITLVMDNLSTHEAGALYKAFEPAKAKELLDRFKFVYTPKHGSWLNVAEIELSVLSRQCLNRRIDSIEKLREEVNAWQANRNNLRAKINWQFRTDDARIRLSRLYPTLEE</sequence>
<dbReference type="STRING" id="653733.Selin_2484"/>
<keyword evidence="4" id="KW-1185">Reference proteome</keyword>
<dbReference type="KEGG" id="din:Selin_2484"/>
<dbReference type="Proteomes" id="UP000002572">
    <property type="component" value="Chromosome"/>
</dbReference>
<dbReference type="InterPro" id="IPR009057">
    <property type="entry name" value="Homeodomain-like_sf"/>
</dbReference>
<dbReference type="Pfam" id="PF13565">
    <property type="entry name" value="HTH_32"/>
    <property type="match status" value="1"/>
</dbReference>
<evidence type="ECO:0000313" key="4">
    <source>
        <dbReference type="Proteomes" id="UP000002572"/>
    </source>
</evidence>
<dbReference type="InterPro" id="IPR038717">
    <property type="entry name" value="Tc1-like_DDE_dom"/>
</dbReference>
<dbReference type="NCBIfam" id="NF033545">
    <property type="entry name" value="transpos_IS630"/>
    <property type="match status" value="1"/>
</dbReference>
<evidence type="ECO:0000259" key="2">
    <source>
        <dbReference type="Pfam" id="PF13358"/>
    </source>
</evidence>
<accession>E6W5R3</accession>
<evidence type="ECO:0000256" key="1">
    <source>
        <dbReference type="SAM" id="Coils"/>
    </source>
</evidence>
<dbReference type="InterPro" id="IPR047655">
    <property type="entry name" value="Transpos_IS630-like"/>
</dbReference>
<keyword evidence="1" id="KW-0175">Coiled coil</keyword>
<name>E6W5R3_DESIS</name>
<proteinExistence type="predicted"/>
<organism evidence="3 4">
    <name type="scientific">Desulfurispirillum indicum (strain ATCC BAA-1389 / DSM 22839 / S5)</name>
    <dbReference type="NCBI Taxonomy" id="653733"/>
    <lineage>
        <taxon>Bacteria</taxon>
        <taxon>Pseudomonadati</taxon>
        <taxon>Chrysiogenota</taxon>
        <taxon>Chrysiogenia</taxon>
        <taxon>Chrysiogenales</taxon>
        <taxon>Chrysiogenaceae</taxon>
        <taxon>Desulfurispirillum</taxon>
    </lineage>
</organism>